<keyword evidence="10" id="KW-1185">Reference proteome</keyword>
<gene>
    <name evidence="7 9" type="primary">recO</name>
    <name evidence="9" type="ORF">dnm_060320</name>
</gene>
<evidence type="ECO:0000256" key="2">
    <source>
        <dbReference type="ARBA" id="ARBA00021310"/>
    </source>
</evidence>
<dbReference type="GO" id="GO:0043590">
    <property type="term" value="C:bacterial nucleoid"/>
    <property type="evidence" value="ECO:0007669"/>
    <property type="project" value="TreeGrafter"/>
</dbReference>
<keyword evidence="5 7" id="KW-0234">DNA repair</keyword>
<dbReference type="Gene3D" id="2.40.50.140">
    <property type="entry name" value="Nucleic acid-binding proteins"/>
    <property type="match status" value="1"/>
</dbReference>
<dbReference type="GO" id="GO:0006310">
    <property type="term" value="P:DNA recombination"/>
    <property type="evidence" value="ECO:0007669"/>
    <property type="project" value="UniProtKB-UniRule"/>
</dbReference>
<dbReference type="Proteomes" id="UP000663722">
    <property type="component" value="Chromosome"/>
</dbReference>
<dbReference type="PANTHER" id="PTHR33991">
    <property type="entry name" value="DNA REPAIR PROTEIN RECO"/>
    <property type="match status" value="1"/>
</dbReference>
<sequence>MNTFSTSAIILRRIDFGDYDLILTFFTLDRGKISVIAKSAKKSKKRFAGILELFSVLQTVCSRGKGLPVLQEASLEQPFIKIRSDIRKTAYASYWAELLNEWTEEDENQEELYYLFQYVLQELDIGNIPEATLSILFQMRFMALSGFYPNLTHCGICGIETEKMKKNSVSFDLARGELVCEKCVSEISSHRINISKGTIKQLLWVGNGDLKKSGRVRFSSQTLKEGLAFSEAFVPYHLGKTPRSLAFLRQIRK</sequence>
<dbReference type="RefSeq" id="WP_207678373.1">
    <property type="nucleotide sequence ID" value="NZ_CP061800.1"/>
</dbReference>
<dbReference type="HAMAP" id="MF_00201">
    <property type="entry name" value="RecO"/>
    <property type="match status" value="1"/>
</dbReference>
<evidence type="ECO:0000259" key="8">
    <source>
        <dbReference type="Pfam" id="PF11967"/>
    </source>
</evidence>
<evidence type="ECO:0000313" key="9">
    <source>
        <dbReference type="EMBL" id="QTA89973.1"/>
    </source>
</evidence>
<evidence type="ECO:0000256" key="1">
    <source>
        <dbReference type="ARBA" id="ARBA00007452"/>
    </source>
</evidence>
<organism evidence="9 10">
    <name type="scientific">Desulfonema magnum</name>
    <dbReference type="NCBI Taxonomy" id="45655"/>
    <lineage>
        <taxon>Bacteria</taxon>
        <taxon>Pseudomonadati</taxon>
        <taxon>Thermodesulfobacteriota</taxon>
        <taxon>Desulfobacteria</taxon>
        <taxon>Desulfobacterales</taxon>
        <taxon>Desulfococcaceae</taxon>
        <taxon>Desulfonema</taxon>
    </lineage>
</organism>
<evidence type="ECO:0000313" key="10">
    <source>
        <dbReference type="Proteomes" id="UP000663722"/>
    </source>
</evidence>
<evidence type="ECO:0000256" key="5">
    <source>
        <dbReference type="ARBA" id="ARBA00023204"/>
    </source>
</evidence>
<evidence type="ECO:0000256" key="6">
    <source>
        <dbReference type="ARBA" id="ARBA00033409"/>
    </source>
</evidence>
<comment type="function">
    <text evidence="7">Involved in DNA repair and RecF pathway recombination.</text>
</comment>
<dbReference type="Pfam" id="PF02565">
    <property type="entry name" value="RecO_C"/>
    <property type="match status" value="1"/>
</dbReference>
<dbReference type="GO" id="GO:0006302">
    <property type="term" value="P:double-strand break repair"/>
    <property type="evidence" value="ECO:0007669"/>
    <property type="project" value="TreeGrafter"/>
</dbReference>
<dbReference type="InterPro" id="IPR012340">
    <property type="entry name" value="NA-bd_OB-fold"/>
</dbReference>
<evidence type="ECO:0000256" key="7">
    <source>
        <dbReference type="HAMAP-Rule" id="MF_00201"/>
    </source>
</evidence>
<protein>
    <recommendedName>
        <fullName evidence="2 7">DNA repair protein RecO</fullName>
    </recommendedName>
    <alternativeName>
        <fullName evidence="6 7">Recombination protein O</fullName>
    </alternativeName>
</protein>
<keyword evidence="4 7" id="KW-0233">DNA recombination</keyword>
<evidence type="ECO:0000256" key="4">
    <source>
        <dbReference type="ARBA" id="ARBA00023172"/>
    </source>
</evidence>
<name>A0A975BRB4_9BACT</name>
<dbReference type="NCBIfam" id="TIGR00613">
    <property type="entry name" value="reco"/>
    <property type="match status" value="1"/>
</dbReference>
<dbReference type="AlphaFoldDB" id="A0A975BRB4"/>
<dbReference type="InterPro" id="IPR003717">
    <property type="entry name" value="RecO"/>
</dbReference>
<dbReference type="PANTHER" id="PTHR33991:SF1">
    <property type="entry name" value="DNA REPAIR PROTEIN RECO"/>
    <property type="match status" value="1"/>
</dbReference>
<dbReference type="SUPFAM" id="SSF57863">
    <property type="entry name" value="ArfGap/RecO-like zinc finger"/>
    <property type="match status" value="1"/>
</dbReference>
<evidence type="ECO:0000256" key="3">
    <source>
        <dbReference type="ARBA" id="ARBA00022763"/>
    </source>
</evidence>
<proteinExistence type="inferred from homology"/>
<dbReference type="Pfam" id="PF11967">
    <property type="entry name" value="RecO_N"/>
    <property type="match status" value="1"/>
</dbReference>
<keyword evidence="3 7" id="KW-0227">DNA damage</keyword>
<dbReference type="Gene3D" id="1.20.1440.120">
    <property type="entry name" value="Recombination protein O, C-terminal domain"/>
    <property type="match status" value="1"/>
</dbReference>
<comment type="similarity">
    <text evidence="1 7">Belongs to the RecO family.</text>
</comment>
<dbReference type="KEGG" id="dmm:dnm_060320"/>
<dbReference type="InterPro" id="IPR037278">
    <property type="entry name" value="ARFGAP/RecO"/>
</dbReference>
<feature type="domain" description="DNA replication/recombination mediator RecO N-terminal" evidence="8">
    <location>
        <begin position="1"/>
        <end position="79"/>
    </location>
</feature>
<accession>A0A975BRB4</accession>
<dbReference type="InterPro" id="IPR042242">
    <property type="entry name" value="RecO_C"/>
</dbReference>
<reference evidence="9" key="1">
    <citation type="journal article" date="2021" name="Microb. Physiol.">
        <title>Proteogenomic Insights into the Physiology of Marine, Sulfate-Reducing, Filamentous Desulfonema limicola and Desulfonema magnum.</title>
        <authorList>
            <person name="Schnaars V."/>
            <person name="Wohlbrand L."/>
            <person name="Scheve S."/>
            <person name="Hinrichs C."/>
            <person name="Reinhardt R."/>
            <person name="Rabus R."/>
        </authorList>
    </citation>
    <scope>NUCLEOTIDE SEQUENCE</scope>
    <source>
        <strain evidence="9">4be13</strain>
    </source>
</reference>
<dbReference type="SUPFAM" id="SSF50249">
    <property type="entry name" value="Nucleic acid-binding proteins"/>
    <property type="match status" value="1"/>
</dbReference>
<dbReference type="InterPro" id="IPR022572">
    <property type="entry name" value="DNA_rep/recomb_RecO_N"/>
</dbReference>
<dbReference type="EMBL" id="CP061800">
    <property type="protein sequence ID" value="QTA89973.1"/>
    <property type="molecule type" value="Genomic_DNA"/>
</dbReference>